<dbReference type="STRING" id="200324.A0A2N5T051"/>
<name>A0A2N5T051_9BASI</name>
<dbReference type="Proteomes" id="UP000235392">
    <property type="component" value="Unassembled WGS sequence"/>
</dbReference>
<dbReference type="EMBL" id="PGCJ01000823">
    <property type="protein sequence ID" value="PLW18874.1"/>
    <property type="molecule type" value="Genomic_DNA"/>
</dbReference>
<protein>
    <submittedName>
        <fullName evidence="1">Uncharacterized protein</fullName>
    </submittedName>
</protein>
<evidence type="ECO:0000313" key="5">
    <source>
        <dbReference type="Proteomes" id="UP000235392"/>
    </source>
</evidence>
<dbReference type="OrthoDB" id="2518263at2759"/>
<reference evidence="4 5" key="1">
    <citation type="submission" date="2017-11" db="EMBL/GenBank/DDBJ databases">
        <title>De novo assembly and phasing of dikaryotic genomes from two isolates of Puccinia coronata f. sp. avenae, the causal agent of oat crown rust.</title>
        <authorList>
            <person name="Miller M.E."/>
            <person name="Zhang Y."/>
            <person name="Omidvar V."/>
            <person name="Sperschneider J."/>
            <person name="Schwessinger B."/>
            <person name="Raley C."/>
            <person name="Palmer J.M."/>
            <person name="Garnica D."/>
            <person name="Upadhyaya N."/>
            <person name="Rathjen J."/>
            <person name="Taylor J.M."/>
            <person name="Park R.F."/>
            <person name="Dodds P.N."/>
            <person name="Hirsch C.D."/>
            <person name="Kianian S.F."/>
            <person name="Figueroa M."/>
        </authorList>
    </citation>
    <scope>NUCLEOTIDE SEQUENCE [LARGE SCALE GENOMIC DNA]</scope>
    <source>
        <strain evidence="1">12NC29</strain>
        <strain evidence="2">12SD80</strain>
    </source>
</reference>
<accession>A0A2N5T051</accession>
<dbReference type="EMBL" id="PGCI01000074">
    <property type="protein sequence ID" value="PLW42888.1"/>
    <property type="molecule type" value="Genomic_DNA"/>
</dbReference>
<sequence>MSVQDSNQQDVFTHVNLNLVRGNVLVVSGANMVVTIATGKLNATWEEATRLLCIMDNQFVQDEIIELAFLRRFPDYYHNQNIDWDTKVSTFGVFLEEAFNMLKSAIKPKTCGPDVIQKSYLRLCRT</sequence>
<evidence type="ECO:0000313" key="3">
    <source>
        <dbReference type="EMBL" id="PLW53997.1"/>
    </source>
</evidence>
<keyword evidence="4" id="KW-1185">Reference proteome</keyword>
<dbReference type="EMBL" id="PGCJ01000053">
    <property type="protein sequence ID" value="PLW53997.1"/>
    <property type="molecule type" value="Genomic_DNA"/>
</dbReference>
<proteinExistence type="predicted"/>
<dbReference type="AlphaFoldDB" id="A0A2N5T051"/>
<evidence type="ECO:0000313" key="2">
    <source>
        <dbReference type="EMBL" id="PLW42888.1"/>
    </source>
</evidence>
<evidence type="ECO:0000313" key="1">
    <source>
        <dbReference type="EMBL" id="PLW18874.1"/>
    </source>
</evidence>
<organism evidence="1 4">
    <name type="scientific">Puccinia coronata f. sp. avenae</name>
    <dbReference type="NCBI Taxonomy" id="200324"/>
    <lineage>
        <taxon>Eukaryota</taxon>
        <taxon>Fungi</taxon>
        <taxon>Dikarya</taxon>
        <taxon>Basidiomycota</taxon>
        <taxon>Pucciniomycotina</taxon>
        <taxon>Pucciniomycetes</taxon>
        <taxon>Pucciniales</taxon>
        <taxon>Pucciniaceae</taxon>
        <taxon>Puccinia</taxon>
    </lineage>
</organism>
<evidence type="ECO:0000313" key="4">
    <source>
        <dbReference type="Proteomes" id="UP000235388"/>
    </source>
</evidence>
<comment type="caution">
    <text evidence="1">The sequence shown here is derived from an EMBL/GenBank/DDBJ whole genome shotgun (WGS) entry which is preliminary data.</text>
</comment>
<gene>
    <name evidence="3" type="ORF">PCANC_06859</name>
    <name evidence="1" type="ORF">PCANC_12453</name>
    <name evidence="2" type="ORF">PCASD_07255</name>
</gene>
<dbReference type="Proteomes" id="UP000235388">
    <property type="component" value="Unassembled WGS sequence"/>
</dbReference>